<comment type="caution">
    <text evidence="8">The sequence shown here is derived from an EMBL/GenBank/DDBJ whole genome shotgun (WGS) entry which is preliminary data.</text>
</comment>
<accession>A0A419R2T0</accession>
<dbReference type="Pfam" id="PF04002">
    <property type="entry name" value="RadC"/>
    <property type="match status" value="1"/>
</dbReference>
<protein>
    <recommendedName>
        <fullName evidence="7">MPN domain-containing protein</fullName>
    </recommendedName>
</protein>
<evidence type="ECO:0000256" key="5">
    <source>
        <dbReference type="ARBA" id="ARBA00023049"/>
    </source>
</evidence>
<name>A0A419R2T0_9SPHN</name>
<dbReference type="GO" id="GO:0006508">
    <property type="term" value="P:proteolysis"/>
    <property type="evidence" value="ECO:0007669"/>
    <property type="project" value="UniProtKB-KW"/>
</dbReference>
<keyword evidence="3" id="KW-0378">Hydrolase</keyword>
<dbReference type="PROSITE" id="PS01302">
    <property type="entry name" value="UPF0758"/>
    <property type="match status" value="1"/>
</dbReference>
<keyword evidence="2" id="KW-0479">Metal-binding</keyword>
<dbReference type="OrthoDB" id="152963at2"/>
<dbReference type="InterPro" id="IPR037518">
    <property type="entry name" value="MPN"/>
</dbReference>
<evidence type="ECO:0000256" key="1">
    <source>
        <dbReference type="ARBA" id="ARBA00022670"/>
    </source>
</evidence>
<sequence length="255" mass="27215">MVRGVSGAGGNCPPGERSGAGDGSAGVCSAVRGAIILSDRHSGSRHLEPSPPRSQVRDISRVAELFEPFAGDDAIQLAERLIAGFGSLERILSASSSQLRDVAGGYDEACRAIAAARQLVDSAYREHLISSRIDAADPVLHRHLRASIGGQTDERLFVVFCDHQQRYLGDALIAEGSRGQIVARTRPLITRALALGASGLLLAHNHPSGECYPSEVDIVETRRLEAVCQPLEIALIDHLIVTRTRVLSMRLAGCI</sequence>
<evidence type="ECO:0000313" key="8">
    <source>
        <dbReference type="EMBL" id="RJX68192.1"/>
    </source>
</evidence>
<dbReference type="GO" id="GO:0046872">
    <property type="term" value="F:metal ion binding"/>
    <property type="evidence" value="ECO:0007669"/>
    <property type="project" value="UniProtKB-KW"/>
</dbReference>
<dbReference type="InterPro" id="IPR025657">
    <property type="entry name" value="RadC_JAB"/>
</dbReference>
<dbReference type="InterPro" id="IPR001405">
    <property type="entry name" value="UPF0758"/>
</dbReference>
<organism evidence="8 9">
    <name type="scientific">Tsuneonella suprasediminis</name>
    <dbReference type="NCBI Taxonomy" id="2306996"/>
    <lineage>
        <taxon>Bacteria</taxon>
        <taxon>Pseudomonadati</taxon>
        <taxon>Pseudomonadota</taxon>
        <taxon>Alphaproteobacteria</taxon>
        <taxon>Sphingomonadales</taxon>
        <taxon>Erythrobacteraceae</taxon>
        <taxon>Tsuneonella</taxon>
    </lineage>
</organism>
<evidence type="ECO:0000256" key="4">
    <source>
        <dbReference type="ARBA" id="ARBA00022833"/>
    </source>
</evidence>
<evidence type="ECO:0000256" key="6">
    <source>
        <dbReference type="SAM" id="MobiDB-lite"/>
    </source>
</evidence>
<feature type="domain" description="MPN" evidence="7">
    <location>
        <begin position="132"/>
        <end position="255"/>
    </location>
</feature>
<dbReference type="Proteomes" id="UP000284322">
    <property type="component" value="Unassembled WGS sequence"/>
</dbReference>
<keyword evidence="1" id="KW-0645">Protease</keyword>
<evidence type="ECO:0000259" key="7">
    <source>
        <dbReference type="PROSITE" id="PS50249"/>
    </source>
</evidence>
<dbReference type="PROSITE" id="PS50249">
    <property type="entry name" value="MPN"/>
    <property type="match status" value="1"/>
</dbReference>
<evidence type="ECO:0000313" key="9">
    <source>
        <dbReference type="Proteomes" id="UP000284322"/>
    </source>
</evidence>
<dbReference type="InterPro" id="IPR020891">
    <property type="entry name" value="UPF0758_CS"/>
</dbReference>
<keyword evidence="5" id="KW-0482">Metalloprotease</keyword>
<evidence type="ECO:0000256" key="3">
    <source>
        <dbReference type="ARBA" id="ARBA00022801"/>
    </source>
</evidence>
<dbReference type="GO" id="GO:0008237">
    <property type="term" value="F:metallopeptidase activity"/>
    <property type="evidence" value="ECO:0007669"/>
    <property type="project" value="UniProtKB-KW"/>
</dbReference>
<dbReference type="PANTHER" id="PTHR30471">
    <property type="entry name" value="DNA REPAIR PROTEIN RADC"/>
    <property type="match status" value="1"/>
</dbReference>
<keyword evidence="9" id="KW-1185">Reference proteome</keyword>
<evidence type="ECO:0000256" key="2">
    <source>
        <dbReference type="ARBA" id="ARBA00022723"/>
    </source>
</evidence>
<gene>
    <name evidence="8" type="ORF">D6858_09830</name>
</gene>
<feature type="region of interest" description="Disordered" evidence="6">
    <location>
        <begin position="1"/>
        <end position="24"/>
    </location>
</feature>
<dbReference type="EMBL" id="RAHJ01000018">
    <property type="protein sequence ID" value="RJX68192.1"/>
    <property type="molecule type" value="Genomic_DNA"/>
</dbReference>
<dbReference type="PANTHER" id="PTHR30471:SF3">
    <property type="entry name" value="UPF0758 PROTEIN YEES-RELATED"/>
    <property type="match status" value="1"/>
</dbReference>
<dbReference type="Gene3D" id="3.40.140.10">
    <property type="entry name" value="Cytidine Deaminase, domain 2"/>
    <property type="match status" value="1"/>
</dbReference>
<reference evidence="8 9" key="1">
    <citation type="submission" date="2018-09" db="EMBL/GenBank/DDBJ databases">
        <title>Altererythrobacter sp.Ery1 and Ery12, the genome sequencing of novel strains in genus Alterythrobacter.</title>
        <authorList>
            <person name="Cheng H."/>
            <person name="Wu Y.-H."/>
            <person name="Fang C."/>
            <person name="Xu X.-W."/>
        </authorList>
    </citation>
    <scope>NUCLEOTIDE SEQUENCE [LARGE SCALE GENOMIC DNA]</scope>
    <source>
        <strain evidence="8 9">Ery12</strain>
    </source>
</reference>
<keyword evidence="4" id="KW-0862">Zinc</keyword>
<dbReference type="AlphaFoldDB" id="A0A419R2T0"/>
<proteinExistence type="predicted"/>